<dbReference type="PROSITE" id="PS50089">
    <property type="entry name" value="ZF_RING_2"/>
    <property type="match status" value="1"/>
</dbReference>
<evidence type="ECO:0000259" key="7">
    <source>
        <dbReference type="PROSITE" id="PS50145"/>
    </source>
</evidence>
<keyword evidence="1 4" id="KW-0479">Metal-binding</keyword>
<accession>A0ABP0MPA7</accession>
<dbReference type="Gene3D" id="3.30.40.10">
    <property type="entry name" value="Zinc/RING finger domain, C3HC4 (zinc finger)"/>
    <property type="match status" value="2"/>
</dbReference>
<feature type="domain" description="RING-type" evidence="6">
    <location>
        <begin position="374"/>
        <end position="432"/>
    </location>
</feature>
<keyword evidence="3 4" id="KW-0862">Zinc</keyword>
<evidence type="ECO:0000256" key="5">
    <source>
        <dbReference type="SAM" id="MobiDB-lite"/>
    </source>
</evidence>
<reference evidence="8 9" key="1">
    <citation type="submission" date="2024-02" db="EMBL/GenBank/DDBJ databases">
        <authorList>
            <person name="Chen Y."/>
            <person name="Shah S."/>
            <person name="Dougan E. K."/>
            <person name="Thang M."/>
            <person name="Chan C."/>
        </authorList>
    </citation>
    <scope>NUCLEOTIDE SEQUENCE [LARGE SCALE GENOMIC DNA]</scope>
</reference>
<evidence type="ECO:0000313" key="8">
    <source>
        <dbReference type="EMBL" id="CAK9053279.1"/>
    </source>
</evidence>
<evidence type="ECO:0000313" key="9">
    <source>
        <dbReference type="Proteomes" id="UP001642464"/>
    </source>
</evidence>
<evidence type="ECO:0000256" key="3">
    <source>
        <dbReference type="ARBA" id="ARBA00022833"/>
    </source>
</evidence>
<evidence type="ECO:0000256" key="4">
    <source>
        <dbReference type="PROSITE-ProRule" id="PRU00207"/>
    </source>
</evidence>
<evidence type="ECO:0008006" key="10">
    <source>
        <dbReference type="Google" id="ProtNLM"/>
    </source>
</evidence>
<organism evidence="8 9">
    <name type="scientific">Durusdinium trenchii</name>
    <dbReference type="NCBI Taxonomy" id="1381693"/>
    <lineage>
        <taxon>Eukaryota</taxon>
        <taxon>Sar</taxon>
        <taxon>Alveolata</taxon>
        <taxon>Dinophyceae</taxon>
        <taxon>Suessiales</taxon>
        <taxon>Symbiodiniaceae</taxon>
        <taxon>Durusdinium</taxon>
    </lineage>
</organism>
<feature type="region of interest" description="Disordered" evidence="5">
    <location>
        <begin position="628"/>
        <end position="648"/>
    </location>
</feature>
<feature type="region of interest" description="Disordered" evidence="5">
    <location>
        <begin position="824"/>
        <end position="857"/>
    </location>
</feature>
<keyword evidence="9" id="KW-1185">Reference proteome</keyword>
<evidence type="ECO:0000259" key="6">
    <source>
        <dbReference type="PROSITE" id="PS50089"/>
    </source>
</evidence>
<gene>
    <name evidence="8" type="ORF">SCF082_LOCUS29051</name>
</gene>
<feature type="zinc finger region" description="TRAF-type" evidence="4">
    <location>
        <begin position="253"/>
        <end position="296"/>
    </location>
</feature>
<comment type="caution">
    <text evidence="8">The sequence shown here is derived from an EMBL/GenBank/DDBJ whole genome shotgun (WGS) entry which is preliminary data.</text>
</comment>
<dbReference type="InterPro" id="IPR013083">
    <property type="entry name" value="Znf_RING/FYVE/PHD"/>
</dbReference>
<name>A0ABP0MPA7_9DINO</name>
<dbReference type="PROSITE" id="PS50145">
    <property type="entry name" value="ZF_TRAF"/>
    <property type="match status" value="1"/>
</dbReference>
<feature type="region of interest" description="Disordered" evidence="5">
    <location>
        <begin position="800"/>
        <end position="819"/>
    </location>
</feature>
<dbReference type="InterPro" id="IPR001293">
    <property type="entry name" value="Znf_TRAF"/>
</dbReference>
<evidence type="ECO:0000256" key="2">
    <source>
        <dbReference type="ARBA" id="ARBA00022771"/>
    </source>
</evidence>
<dbReference type="Proteomes" id="UP001642464">
    <property type="component" value="Unassembled WGS sequence"/>
</dbReference>
<feature type="compositionally biased region" description="Polar residues" evidence="5">
    <location>
        <begin position="837"/>
        <end position="846"/>
    </location>
</feature>
<sequence>MVYSGPLTMEYYNHYIVKFGVGAAFGNIQEETSLIDYDPTFNTLDFCLSDSVYMYFCDTYAYESRFGRVIKVDPRGGAAPTVLDLLNVESTEMREFLKGGFAGSTHGYIQVKNPSPRRLVRISLDPYQYVDSLNLESMFHADDYSTGMHGGFEYRQHLQLTGNGQSICMLCRGRDSRVVARDKKVRDLVLLEHLSVLLKLLSLEERREAKGIIFQSLTKRAEWHLLIDDGSDEEAGVHSLCMSGELVQKAMKAHKKKDCKQRMVNCKLCKKRCTAEDLPDHERVECEHRQVTCRLCSSLLKQRELNYHQLYECENGEVICENDGCGWSGLRHQEADHEVKCPFAKVVCAHCLLEVLQKEMRGHSCKRVHPQTQCTVCLESFESLGRKSIAPAMLMMDERRSCPHVQMCMRCAQSWTSRSAEKGHSPNCPECREEYNTATAYPDYLFHVASSDILRPPLPQREKMTSGTVWFVSPLDIRFTHDSISECFAPYTKDGVEIKEREQLKILSSAQELLDTAQEPKALELLEVMWYKNQLYVAGTFNRRLCMYRLLALFATERFGLIKVRVKHHEDLKSKLAQCFTTECEGRYVSIRSNETIDPLQVGQTPHELHWPEAVRLLGGDTWRPELPAGLQSEGPCNDANDTTSSSAASNVASVVAVPVSAESDRVVAAFADHHQMPLKEVRQLFAQLTEEQRWLTCMRFRHDPNKSGVPPIKLLQIFAGTSRATVQNGPRGWQLEVVGRRLAVRLGRWTVVEKEKEQMERSLQAALEKITELQQEVLKLKESEQHWLEEAEAAEKRERALKDQLSRETERRQEQDRTLQVLQLAEREGPQRRSRWGNQRQTEPVSSREDDSMQEPPNARVLNAHEAGFQAAEVCDDDPWRNYDANCIQLKPWDREDEDEETSGGDDRWNDHCFSSPCDTDVAVHSDVHHTGDGSDTISQFIEHWKLRWDETEEILHGLTPEEVDMILRRFSMDKQMGKRPEPLLRSYVESCRRKGFQKHHPTDALAEFAAEWKMPFHQVRQILETVSHPQQQQMVMKEYFCCSQDGTEKRMQTLQRYVTWQAFAQQWEISLSEVSENFQRLTDEQAEVVMKRFRFNGNSTQWTAAAQLRNYVKTCMCRGFWGTSS</sequence>
<dbReference type="EMBL" id="CAXAMM010023224">
    <property type="protein sequence ID" value="CAK9053279.1"/>
    <property type="molecule type" value="Genomic_DNA"/>
</dbReference>
<feature type="domain" description="TRAF-type" evidence="7">
    <location>
        <begin position="253"/>
        <end position="296"/>
    </location>
</feature>
<evidence type="ECO:0000256" key="1">
    <source>
        <dbReference type="ARBA" id="ARBA00022723"/>
    </source>
</evidence>
<protein>
    <recommendedName>
        <fullName evidence="10">RING-type domain-containing protein</fullName>
    </recommendedName>
</protein>
<keyword evidence="2 4" id="KW-0863">Zinc-finger</keyword>
<proteinExistence type="predicted"/>
<dbReference type="InterPro" id="IPR001841">
    <property type="entry name" value="Znf_RING"/>
</dbReference>
<feature type="compositionally biased region" description="Basic and acidic residues" evidence="5">
    <location>
        <begin position="800"/>
        <end position="818"/>
    </location>
</feature>